<evidence type="ECO:0000259" key="11">
    <source>
        <dbReference type="PROSITE" id="PS51767"/>
    </source>
</evidence>
<feature type="active site" evidence="7">
    <location>
        <position position="324"/>
    </location>
</feature>
<dbReference type="GO" id="GO:0004190">
    <property type="term" value="F:aspartic-type endopeptidase activity"/>
    <property type="evidence" value="ECO:0007669"/>
    <property type="project" value="UniProtKB-KW"/>
</dbReference>
<dbReference type="PROSITE" id="PS51767">
    <property type="entry name" value="PEPTIDASE_A1"/>
    <property type="match status" value="1"/>
</dbReference>
<comment type="similarity">
    <text evidence="1 8">Belongs to the peptidase A1 family.</text>
</comment>
<keyword evidence="9" id="KW-0472">Membrane</keyword>
<feature type="signal peptide" evidence="10">
    <location>
        <begin position="1"/>
        <end position="19"/>
    </location>
</feature>
<evidence type="ECO:0000256" key="4">
    <source>
        <dbReference type="ARBA" id="ARBA00022750"/>
    </source>
</evidence>
<evidence type="ECO:0000256" key="6">
    <source>
        <dbReference type="ARBA" id="ARBA00023145"/>
    </source>
</evidence>
<protein>
    <recommendedName>
        <fullName evidence="11">Peptidase A1 domain-containing protein</fullName>
    </recommendedName>
</protein>
<dbReference type="InterPro" id="IPR001461">
    <property type="entry name" value="Aspartic_peptidase_A1"/>
</dbReference>
<keyword evidence="4 8" id="KW-0064">Aspartyl protease</keyword>
<dbReference type="PROSITE" id="PS00141">
    <property type="entry name" value="ASP_PROTEASE"/>
    <property type="match status" value="1"/>
</dbReference>
<dbReference type="SUPFAM" id="SSF50630">
    <property type="entry name" value="Acid proteases"/>
    <property type="match status" value="1"/>
</dbReference>
<evidence type="ECO:0000256" key="9">
    <source>
        <dbReference type="SAM" id="Phobius"/>
    </source>
</evidence>
<evidence type="ECO:0000256" key="8">
    <source>
        <dbReference type="RuleBase" id="RU000454"/>
    </source>
</evidence>
<dbReference type="PANTHER" id="PTHR47965:SF12">
    <property type="entry name" value="ASPARTIC PROTEINASE 3-RELATED"/>
    <property type="match status" value="1"/>
</dbReference>
<keyword evidence="9" id="KW-1133">Transmembrane helix</keyword>
<keyword evidence="6" id="KW-0865">Zymogen</keyword>
<evidence type="ECO:0000313" key="12">
    <source>
        <dbReference type="EMBL" id="CAE0249318.1"/>
    </source>
</evidence>
<dbReference type="CDD" id="cd05471">
    <property type="entry name" value="pepsin_like"/>
    <property type="match status" value="1"/>
</dbReference>
<dbReference type="PANTHER" id="PTHR47965">
    <property type="entry name" value="ASPARTYL PROTEASE-RELATED"/>
    <property type="match status" value="1"/>
</dbReference>
<evidence type="ECO:0000256" key="1">
    <source>
        <dbReference type="ARBA" id="ARBA00007447"/>
    </source>
</evidence>
<dbReference type="Gene3D" id="2.40.70.10">
    <property type="entry name" value="Acid Proteases"/>
    <property type="match status" value="2"/>
</dbReference>
<organism evidence="12">
    <name type="scientific">Palpitomonas bilix</name>
    <dbReference type="NCBI Taxonomy" id="652834"/>
    <lineage>
        <taxon>Eukaryota</taxon>
        <taxon>Eukaryota incertae sedis</taxon>
    </lineage>
</organism>
<name>A0A7S3D7X4_9EUKA</name>
<dbReference type="InterPro" id="IPR034164">
    <property type="entry name" value="Pepsin-like_dom"/>
</dbReference>
<sequence length="623" mass="64768">MMRARSIVALLLALAVVQAAKPVVLPFERAFAKSAGKGTPNAATRRLLSGTPTGLYDAHSLFYAEITVGTPAQRFRMQLDTGSSTLFVPKDTCDECGAHADSLYNPSLSSTYDPISCSSSECSGSCLSGLCSPLQAMIDDDDIFRYTERLCSSSSYSCCSYLYPKMCGSYATYGDGSGAEGYLARETISIGGASGTAICTVTMAELGGNGQGQFEPPAVDGIMGLAFEALNCNPTCSPPVLPTILQSSGLPLQFAFYMTPSGGALILGGNDADYYDSTTLSYTDLLQGSNKYEYYTVKMTDFAVGGSSVGLSESSLNKGTVIVDSGTTLMYLESTVYDAFVTQLKATCNGGSAVPGLCSSSGALADSDSIIGGKCFSLSSSDFNLYPDVTVTFDGGATAVVPPLMYLGGYAVPASTAGCQSGEYTLLIMTSSEGSVLGDVFMQNSYVTFDMENHRVGFAEKATTATLASCSAATTCDECKNAAPSCGWCGTANNGNGACVEGTMWGPPLTGCTEWYKGQCTTPKNMQCNKDTTVISDTCENLCACDVGGNLICEANTGCLAGTPDRQSCSSEGMELHLTGVTCMCSDAGNVLKWACAGNAAAMALPTIWVLLIALVFGFFAVN</sequence>
<reference evidence="12" key="1">
    <citation type="submission" date="2021-01" db="EMBL/GenBank/DDBJ databases">
        <authorList>
            <person name="Corre E."/>
            <person name="Pelletier E."/>
            <person name="Niang G."/>
            <person name="Scheremetjew M."/>
            <person name="Finn R."/>
            <person name="Kale V."/>
            <person name="Holt S."/>
            <person name="Cochrane G."/>
            <person name="Meng A."/>
            <person name="Brown T."/>
            <person name="Cohen L."/>
        </authorList>
    </citation>
    <scope>NUCLEOTIDE SEQUENCE</scope>
    <source>
        <strain evidence="12">NIES-2562</strain>
    </source>
</reference>
<dbReference type="EMBL" id="HBIB01017763">
    <property type="protein sequence ID" value="CAE0249318.1"/>
    <property type="molecule type" value="Transcribed_RNA"/>
</dbReference>
<dbReference type="GO" id="GO:0006508">
    <property type="term" value="P:proteolysis"/>
    <property type="evidence" value="ECO:0007669"/>
    <property type="project" value="UniProtKB-KW"/>
</dbReference>
<dbReference type="AlphaFoldDB" id="A0A7S3D7X4"/>
<keyword evidence="2 8" id="KW-0645">Protease</keyword>
<dbReference type="InterPro" id="IPR021109">
    <property type="entry name" value="Peptidase_aspartic_dom_sf"/>
</dbReference>
<keyword evidence="3 10" id="KW-0732">Signal</keyword>
<evidence type="ECO:0000256" key="5">
    <source>
        <dbReference type="ARBA" id="ARBA00022801"/>
    </source>
</evidence>
<gene>
    <name evidence="12" type="ORF">PBIL07802_LOCUS11517</name>
</gene>
<evidence type="ECO:0000256" key="7">
    <source>
        <dbReference type="PIRSR" id="PIRSR601461-1"/>
    </source>
</evidence>
<keyword evidence="5 8" id="KW-0378">Hydrolase</keyword>
<evidence type="ECO:0000256" key="10">
    <source>
        <dbReference type="SAM" id="SignalP"/>
    </source>
</evidence>
<dbReference type="PRINTS" id="PR00792">
    <property type="entry name" value="PEPSIN"/>
</dbReference>
<evidence type="ECO:0000256" key="3">
    <source>
        <dbReference type="ARBA" id="ARBA00022729"/>
    </source>
</evidence>
<feature type="transmembrane region" description="Helical" evidence="9">
    <location>
        <begin position="600"/>
        <end position="622"/>
    </location>
</feature>
<dbReference type="InterPro" id="IPR001969">
    <property type="entry name" value="Aspartic_peptidase_AS"/>
</dbReference>
<accession>A0A7S3D7X4</accession>
<evidence type="ECO:0000256" key="2">
    <source>
        <dbReference type="ARBA" id="ARBA00022670"/>
    </source>
</evidence>
<dbReference type="Pfam" id="PF00026">
    <property type="entry name" value="Asp"/>
    <property type="match status" value="2"/>
</dbReference>
<keyword evidence="9" id="KW-0812">Transmembrane</keyword>
<dbReference type="InterPro" id="IPR033121">
    <property type="entry name" value="PEPTIDASE_A1"/>
</dbReference>
<feature type="active site" evidence="7">
    <location>
        <position position="80"/>
    </location>
</feature>
<feature type="domain" description="Peptidase A1" evidence="11">
    <location>
        <begin position="62"/>
        <end position="459"/>
    </location>
</feature>
<feature type="chain" id="PRO_5030823575" description="Peptidase A1 domain-containing protein" evidence="10">
    <location>
        <begin position="20"/>
        <end position="623"/>
    </location>
</feature>
<proteinExistence type="inferred from homology"/>